<feature type="compositionally biased region" description="Basic residues" evidence="1">
    <location>
        <begin position="53"/>
        <end position="62"/>
    </location>
</feature>
<dbReference type="AlphaFoldDB" id="A0A9N9NLF4"/>
<dbReference type="OrthoDB" id="2418550at2759"/>
<keyword evidence="3" id="KW-1185">Reference proteome</keyword>
<protein>
    <submittedName>
        <fullName evidence="2">863_t:CDS:1</fullName>
    </submittedName>
</protein>
<feature type="region of interest" description="Disordered" evidence="1">
    <location>
        <begin position="33"/>
        <end position="62"/>
    </location>
</feature>
<sequence>MPKFIGDELEVKIDPELENGQCIHILVTHNETTFQSNDEKKSGWRPKNEQPLRKKGQGKTMH</sequence>
<dbReference type="Proteomes" id="UP000789570">
    <property type="component" value="Unassembled WGS sequence"/>
</dbReference>
<feature type="compositionally biased region" description="Basic and acidic residues" evidence="1">
    <location>
        <begin position="37"/>
        <end position="52"/>
    </location>
</feature>
<gene>
    <name evidence="2" type="ORF">FCALED_LOCUS16156</name>
</gene>
<comment type="caution">
    <text evidence="2">The sequence shown here is derived from an EMBL/GenBank/DDBJ whole genome shotgun (WGS) entry which is preliminary data.</text>
</comment>
<proteinExistence type="predicted"/>
<evidence type="ECO:0000313" key="2">
    <source>
        <dbReference type="EMBL" id="CAG8748767.1"/>
    </source>
</evidence>
<accession>A0A9N9NLF4</accession>
<name>A0A9N9NLF4_9GLOM</name>
<evidence type="ECO:0000313" key="3">
    <source>
        <dbReference type="Proteomes" id="UP000789570"/>
    </source>
</evidence>
<feature type="non-terminal residue" evidence="2">
    <location>
        <position position="62"/>
    </location>
</feature>
<organism evidence="2 3">
    <name type="scientific">Funneliformis caledonium</name>
    <dbReference type="NCBI Taxonomy" id="1117310"/>
    <lineage>
        <taxon>Eukaryota</taxon>
        <taxon>Fungi</taxon>
        <taxon>Fungi incertae sedis</taxon>
        <taxon>Mucoromycota</taxon>
        <taxon>Glomeromycotina</taxon>
        <taxon>Glomeromycetes</taxon>
        <taxon>Glomerales</taxon>
        <taxon>Glomeraceae</taxon>
        <taxon>Funneliformis</taxon>
    </lineage>
</organism>
<evidence type="ECO:0000256" key="1">
    <source>
        <dbReference type="SAM" id="MobiDB-lite"/>
    </source>
</evidence>
<reference evidence="2" key="1">
    <citation type="submission" date="2021-06" db="EMBL/GenBank/DDBJ databases">
        <authorList>
            <person name="Kallberg Y."/>
            <person name="Tangrot J."/>
            <person name="Rosling A."/>
        </authorList>
    </citation>
    <scope>NUCLEOTIDE SEQUENCE</scope>
    <source>
        <strain evidence="2">UK204</strain>
    </source>
</reference>
<dbReference type="EMBL" id="CAJVPQ010017562">
    <property type="protein sequence ID" value="CAG8748767.1"/>
    <property type="molecule type" value="Genomic_DNA"/>
</dbReference>